<keyword evidence="3 8" id="KW-0812">Transmembrane</keyword>
<evidence type="ECO:0000256" key="1">
    <source>
        <dbReference type="ARBA" id="ARBA00004651"/>
    </source>
</evidence>
<dbReference type="PANTHER" id="PTHR21143">
    <property type="entry name" value="INVERTEBRATE GUSTATORY RECEPTOR"/>
    <property type="match status" value="1"/>
</dbReference>
<dbReference type="Pfam" id="PF08395">
    <property type="entry name" value="7tm_7"/>
    <property type="match status" value="1"/>
</dbReference>
<evidence type="ECO:0000313" key="10">
    <source>
        <dbReference type="Proteomes" id="UP001168821"/>
    </source>
</evidence>
<keyword evidence="2 8" id="KW-1003">Cell membrane</keyword>
<reference evidence="9" key="1">
    <citation type="journal article" date="2023" name="G3 (Bethesda)">
        <title>Whole genome assemblies of Zophobas morio and Tenebrio molitor.</title>
        <authorList>
            <person name="Kaur S."/>
            <person name="Stinson S.A."/>
            <person name="diCenzo G.C."/>
        </authorList>
    </citation>
    <scope>NUCLEOTIDE SEQUENCE</scope>
    <source>
        <strain evidence="9">QUZm001</strain>
    </source>
</reference>
<feature type="transmembrane region" description="Helical" evidence="8">
    <location>
        <begin position="32"/>
        <end position="49"/>
    </location>
</feature>
<accession>A0AA38I9A4</accession>
<evidence type="ECO:0000256" key="4">
    <source>
        <dbReference type="ARBA" id="ARBA00022989"/>
    </source>
</evidence>
<dbReference type="GO" id="GO:0007165">
    <property type="term" value="P:signal transduction"/>
    <property type="evidence" value="ECO:0007669"/>
    <property type="project" value="UniProtKB-KW"/>
</dbReference>
<evidence type="ECO:0000256" key="3">
    <source>
        <dbReference type="ARBA" id="ARBA00022692"/>
    </source>
</evidence>
<dbReference type="GO" id="GO:0030424">
    <property type="term" value="C:axon"/>
    <property type="evidence" value="ECO:0007669"/>
    <property type="project" value="TreeGrafter"/>
</dbReference>
<gene>
    <name evidence="9" type="ORF">Zmor_017125</name>
</gene>
<organism evidence="9 10">
    <name type="scientific">Zophobas morio</name>
    <dbReference type="NCBI Taxonomy" id="2755281"/>
    <lineage>
        <taxon>Eukaryota</taxon>
        <taxon>Metazoa</taxon>
        <taxon>Ecdysozoa</taxon>
        <taxon>Arthropoda</taxon>
        <taxon>Hexapoda</taxon>
        <taxon>Insecta</taxon>
        <taxon>Pterygota</taxon>
        <taxon>Neoptera</taxon>
        <taxon>Endopterygota</taxon>
        <taxon>Coleoptera</taxon>
        <taxon>Polyphaga</taxon>
        <taxon>Cucujiformia</taxon>
        <taxon>Tenebrionidae</taxon>
        <taxon>Zophobas</taxon>
    </lineage>
</organism>
<keyword evidence="5 8" id="KW-0472">Membrane</keyword>
<proteinExistence type="inferred from homology"/>
<keyword evidence="7 8" id="KW-0807">Transducer</keyword>
<dbReference type="PANTHER" id="PTHR21143:SF104">
    <property type="entry name" value="GUSTATORY RECEPTOR 8A-RELATED"/>
    <property type="match status" value="1"/>
</dbReference>
<protein>
    <recommendedName>
        <fullName evidence="8">Gustatory receptor</fullName>
    </recommendedName>
</protein>
<dbReference type="InterPro" id="IPR013604">
    <property type="entry name" value="7TM_chemorcpt"/>
</dbReference>
<name>A0AA38I9A4_9CUCU</name>
<keyword evidence="4 8" id="KW-1133">Transmembrane helix</keyword>
<feature type="transmembrane region" description="Helical" evidence="8">
    <location>
        <begin position="161"/>
        <end position="178"/>
    </location>
</feature>
<dbReference type="GO" id="GO:0008049">
    <property type="term" value="P:male courtship behavior"/>
    <property type="evidence" value="ECO:0007669"/>
    <property type="project" value="TreeGrafter"/>
</dbReference>
<feature type="transmembrane region" description="Helical" evidence="8">
    <location>
        <begin position="64"/>
        <end position="87"/>
    </location>
</feature>
<evidence type="ECO:0000256" key="5">
    <source>
        <dbReference type="ARBA" id="ARBA00023136"/>
    </source>
</evidence>
<dbReference type="GO" id="GO:0030425">
    <property type="term" value="C:dendrite"/>
    <property type="evidence" value="ECO:0007669"/>
    <property type="project" value="TreeGrafter"/>
</dbReference>
<comment type="similarity">
    <text evidence="8">Belongs to the insect chemoreceptor superfamily. Gustatory receptor (GR) family.</text>
</comment>
<keyword evidence="6 8" id="KW-0675">Receptor</keyword>
<comment type="function">
    <text evidence="8">Gustatory receptor which mediates acceptance or avoidance behavior, depending on its substrates.</text>
</comment>
<feature type="transmembrane region" description="Helical" evidence="8">
    <location>
        <begin position="223"/>
        <end position="244"/>
    </location>
</feature>
<feature type="transmembrane region" description="Helical" evidence="8">
    <location>
        <begin position="335"/>
        <end position="353"/>
    </location>
</feature>
<feature type="transmembrane region" description="Helical" evidence="8">
    <location>
        <begin position="256"/>
        <end position="276"/>
    </location>
</feature>
<evidence type="ECO:0000313" key="9">
    <source>
        <dbReference type="EMBL" id="KAJ3651064.1"/>
    </source>
</evidence>
<evidence type="ECO:0000256" key="7">
    <source>
        <dbReference type="ARBA" id="ARBA00023224"/>
    </source>
</evidence>
<dbReference type="GO" id="GO:0043025">
    <property type="term" value="C:neuronal cell body"/>
    <property type="evidence" value="ECO:0007669"/>
    <property type="project" value="TreeGrafter"/>
</dbReference>
<dbReference type="EMBL" id="JALNTZ010000005">
    <property type="protein sequence ID" value="KAJ3651064.1"/>
    <property type="molecule type" value="Genomic_DNA"/>
</dbReference>
<sequence>MALHLLTLFFKVGYILPITPLLSSRPSILRKIYCILIFVILTTGAFFTIQSRNFYRNTFFMKQFFLYANDLIVLALIFHVIVVYNFWQNQQWKKFLARLEISKKMTDFGQNRRYLSKIPCWTCFVAGHVVFTLITSYGIVIWFQIEGLLVLKRITVSTAEYINFFYLLLLCHLVYMLLKQYRGVNKTLVAYATQRQGFPDDVARVTGYVICYLKETTDMFNTLFGWPVFLIIFHTVLLLLIYVFVMVTQDESYEALSLHICITAFTMFMTSLYLVMCDKVSQESQKTVSLTYKLRWSWQQVSHSQKQELYEFTNLVVLNSPVFTAAGFFRTGKFTIIEILATVSSTLVILLQFNNK</sequence>
<feature type="transmembrane region" description="Helical" evidence="8">
    <location>
        <begin position="118"/>
        <end position="141"/>
    </location>
</feature>
<dbReference type="GO" id="GO:0005886">
    <property type="term" value="C:plasma membrane"/>
    <property type="evidence" value="ECO:0007669"/>
    <property type="project" value="UniProtKB-SubCell"/>
</dbReference>
<dbReference type="AlphaFoldDB" id="A0AA38I9A4"/>
<comment type="caution">
    <text evidence="9">The sequence shown here is derived from an EMBL/GenBank/DDBJ whole genome shotgun (WGS) entry which is preliminary data.</text>
</comment>
<dbReference type="Proteomes" id="UP001168821">
    <property type="component" value="Unassembled WGS sequence"/>
</dbReference>
<evidence type="ECO:0000256" key="8">
    <source>
        <dbReference type="RuleBase" id="RU363108"/>
    </source>
</evidence>
<evidence type="ECO:0000256" key="6">
    <source>
        <dbReference type="ARBA" id="ARBA00023170"/>
    </source>
</evidence>
<dbReference type="GO" id="GO:0007635">
    <property type="term" value="P:chemosensory behavior"/>
    <property type="evidence" value="ECO:0007669"/>
    <property type="project" value="TreeGrafter"/>
</dbReference>
<evidence type="ECO:0000256" key="2">
    <source>
        <dbReference type="ARBA" id="ARBA00022475"/>
    </source>
</evidence>
<dbReference type="GO" id="GO:0050909">
    <property type="term" value="P:sensory perception of taste"/>
    <property type="evidence" value="ECO:0007669"/>
    <property type="project" value="InterPro"/>
</dbReference>
<comment type="subcellular location">
    <subcellularLocation>
        <location evidence="1 8">Cell membrane</location>
        <topology evidence="1 8">Multi-pass membrane protein</topology>
    </subcellularLocation>
</comment>
<keyword evidence="10" id="KW-1185">Reference proteome</keyword>